<dbReference type="FunFam" id="1.10.45.10:FF:000001">
    <property type="entry name" value="D-lactate dehydrogenase mitochondrial"/>
    <property type="match status" value="1"/>
</dbReference>
<dbReference type="PANTHER" id="PTHR43716:SF1">
    <property type="entry name" value="D-2-HYDROXYGLUTARATE DEHYDROGENASE, MITOCHONDRIAL"/>
    <property type="match status" value="1"/>
</dbReference>
<dbReference type="RefSeq" id="WP_054357454.1">
    <property type="nucleotide sequence ID" value="NZ_LJYW01000001.1"/>
</dbReference>
<dbReference type="Gene3D" id="3.30.70.2740">
    <property type="match status" value="1"/>
</dbReference>
<reference evidence="7 8" key="2">
    <citation type="submission" date="2015-10" db="EMBL/GenBank/DDBJ databases">
        <title>Draft Genome Sequence of Prosthecomicrobium hirschii ATCC 27832.</title>
        <authorList>
            <person name="Daniel J."/>
            <person name="Givan S.A."/>
            <person name="Brun Y.V."/>
            <person name="Brown P.J."/>
        </authorList>
    </citation>
    <scope>NUCLEOTIDE SEQUENCE [LARGE SCALE GENOMIC DNA]</scope>
    <source>
        <strain evidence="7 8">16</strain>
    </source>
</reference>
<dbReference type="InterPro" id="IPR016166">
    <property type="entry name" value="FAD-bd_PCMH"/>
</dbReference>
<name>A0A0P6VMA2_9HYPH</name>
<dbReference type="InterPro" id="IPR016169">
    <property type="entry name" value="FAD-bd_PCMH_sub2"/>
</dbReference>
<dbReference type="Gene3D" id="3.30.70.2190">
    <property type="match status" value="1"/>
</dbReference>
<dbReference type="Pfam" id="PF01565">
    <property type="entry name" value="FAD_binding_4"/>
    <property type="match status" value="1"/>
</dbReference>
<dbReference type="GO" id="GO:0071949">
    <property type="term" value="F:FAD binding"/>
    <property type="evidence" value="ECO:0007669"/>
    <property type="project" value="InterPro"/>
</dbReference>
<evidence type="ECO:0000256" key="2">
    <source>
        <dbReference type="ARBA" id="ARBA00008000"/>
    </source>
</evidence>
<dbReference type="SUPFAM" id="SSF55103">
    <property type="entry name" value="FAD-linked oxidases, C-terminal domain"/>
    <property type="match status" value="1"/>
</dbReference>
<dbReference type="AlphaFoldDB" id="A0A0P6VMA2"/>
<dbReference type="InterPro" id="IPR006094">
    <property type="entry name" value="Oxid_FAD_bind_N"/>
</dbReference>
<dbReference type="PROSITE" id="PS51387">
    <property type="entry name" value="FAD_PCMH"/>
    <property type="match status" value="1"/>
</dbReference>
<gene>
    <name evidence="7" type="ORF">ABB55_02850</name>
</gene>
<dbReference type="SUPFAM" id="SSF56176">
    <property type="entry name" value="FAD-binding/transporter-associated domain-like"/>
    <property type="match status" value="1"/>
</dbReference>
<dbReference type="InterPro" id="IPR051264">
    <property type="entry name" value="FAD-oxidored/transferase_4"/>
</dbReference>
<dbReference type="Proteomes" id="UP000048984">
    <property type="component" value="Unassembled WGS sequence"/>
</dbReference>
<evidence type="ECO:0000256" key="3">
    <source>
        <dbReference type="ARBA" id="ARBA00022630"/>
    </source>
</evidence>
<reference evidence="7 8" key="1">
    <citation type="submission" date="2015-09" db="EMBL/GenBank/DDBJ databases">
        <authorList>
            <person name="Jackson K.R."/>
            <person name="Lunt B.L."/>
            <person name="Fisher J.N.B."/>
            <person name="Gardner A.V."/>
            <person name="Bailey M.E."/>
            <person name="Deus L.M."/>
            <person name="Earl A.S."/>
            <person name="Gibby P.D."/>
            <person name="Hartmann K.A."/>
            <person name="Liu J.E."/>
            <person name="Manci A.M."/>
            <person name="Nielsen D.A."/>
            <person name="Solomon M.B."/>
            <person name="Breakwell D.P."/>
            <person name="Burnett S.H."/>
            <person name="Grose J.H."/>
        </authorList>
    </citation>
    <scope>NUCLEOTIDE SEQUENCE [LARGE SCALE GENOMIC DNA]</scope>
    <source>
        <strain evidence="7 8">16</strain>
    </source>
</reference>
<comment type="similarity">
    <text evidence="2">Belongs to the FAD-binding oxidoreductase/transferase type 4 family.</text>
</comment>
<dbReference type="InterPro" id="IPR004113">
    <property type="entry name" value="FAD-bd_oxidored_4_C"/>
</dbReference>
<dbReference type="STRING" id="665126.ABB55_02850"/>
<sequence>MTQDPAATLAALAAALPAGILSTGAAIGEAHWHDWSDQDPVPPLALLRPRSTAEVSTALVALGRLGLAVVPQGGMTGLAGGAHPSAGAVALSLERMNGIVAIDEIGLTMTVEAGTPLAAVQAAADAVGLQYPVDLGARGSCTIGGNLSTNAGGVRVIRYGMTRENVLGLEFVLADGTVVDTLNTMIKNNAGYDLKQMLIGAEGTLGIITRAVLRLQPKPTTVATALCALPDFDAVTALLKQLRRRLGPALTVFEGMWPSFHDFMADALPLARKPFARPHGAYVLVEASGFGEETIQDRLEVALADLIEAGVLEDVVIAASERDARDLWTVRESVSEYGRILGRILGYDLGVPIHAMGALVVALETEIPARFPDARTLCYGHVGDGNLHVVVNVPSAGLHQPHDEVDAIVYALTGRFGGTISAEHGIGTLKKPYLHLARSPEALDVMRRIKRALDPAAMLNPGKLLPDP</sequence>
<keyword evidence="5" id="KW-0560">Oxidoreductase</keyword>
<dbReference type="EMBL" id="LJYW01000001">
    <property type="protein sequence ID" value="KPL51291.1"/>
    <property type="molecule type" value="Genomic_DNA"/>
</dbReference>
<evidence type="ECO:0000313" key="8">
    <source>
        <dbReference type="Proteomes" id="UP000048984"/>
    </source>
</evidence>
<evidence type="ECO:0000256" key="5">
    <source>
        <dbReference type="ARBA" id="ARBA00023002"/>
    </source>
</evidence>
<protein>
    <submittedName>
        <fullName evidence="7">FAD-linked oxidase</fullName>
    </submittedName>
</protein>
<dbReference type="InterPro" id="IPR016164">
    <property type="entry name" value="FAD-linked_Oxase-like_C"/>
</dbReference>
<keyword evidence="4" id="KW-0274">FAD</keyword>
<dbReference type="InterPro" id="IPR016167">
    <property type="entry name" value="FAD-bd_PCMH_sub1"/>
</dbReference>
<evidence type="ECO:0000259" key="6">
    <source>
        <dbReference type="PROSITE" id="PS51387"/>
    </source>
</evidence>
<keyword evidence="8" id="KW-1185">Reference proteome</keyword>
<dbReference type="InterPro" id="IPR036318">
    <property type="entry name" value="FAD-bd_PCMH-like_sf"/>
</dbReference>
<evidence type="ECO:0000313" key="7">
    <source>
        <dbReference type="EMBL" id="KPL51291.1"/>
    </source>
</evidence>
<comment type="caution">
    <text evidence="7">The sequence shown here is derived from an EMBL/GenBank/DDBJ whole genome shotgun (WGS) entry which is preliminary data.</text>
</comment>
<dbReference type="Gene3D" id="1.10.45.10">
    <property type="entry name" value="Vanillyl-alcohol Oxidase, Chain A, domain 4"/>
    <property type="match status" value="1"/>
</dbReference>
<feature type="domain" description="FAD-binding PCMH-type" evidence="6">
    <location>
        <begin position="38"/>
        <end position="218"/>
    </location>
</feature>
<comment type="cofactor">
    <cofactor evidence="1">
        <name>FAD</name>
        <dbReference type="ChEBI" id="CHEBI:57692"/>
    </cofactor>
</comment>
<keyword evidence="3" id="KW-0285">Flavoprotein</keyword>
<accession>A0A0P6VMA2</accession>
<dbReference type="InterPro" id="IPR016171">
    <property type="entry name" value="Vanillyl_alc_oxidase_C-sub2"/>
</dbReference>
<dbReference type="PANTHER" id="PTHR43716">
    <property type="entry name" value="D-2-HYDROXYGLUTARATE DEHYDROGENASE, MITOCHONDRIAL"/>
    <property type="match status" value="1"/>
</dbReference>
<dbReference type="Pfam" id="PF02913">
    <property type="entry name" value="FAD-oxidase_C"/>
    <property type="match status" value="1"/>
</dbReference>
<proteinExistence type="inferred from homology"/>
<dbReference type="Gene3D" id="3.30.43.10">
    <property type="entry name" value="Uridine Diphospho-n-acetylenolpyruvylglucosamine Reductase, domain 2"/>
    <property type="match status" value="1"/>
</dbReference>
<dbReference type="GO" id="GO:0016491">
    <property type="term" value="F:oxidoreductase activity"/>
    <property type="evidence" value="ECO:0007669"/>
    <property type="project" value="UniProtKB-KW"/>
</dbReference>
<dbReference type="GO" id="GO:0022904">
    <property type="term" value="P:respiratory electron transport chain"/>
    <property type="evidence" value="ECO:0007669"/>
    <property type="project" value="TreeGrafter"/>
</dbReference>
<dbReference type="Gene3D" id="3.30.465.10">
    <property type="match status" value="1"/>
</dbReference>
<organism evidence="7 8">
    <name type="scientific">Prosthecodimorpha hirschii</name>
    <dbReference type="NCBI Taxonomy" id="665126"/>
    <lineage>
        <taxon>Bacteria</taxon>
        <taxon>Pseudomonadati</taxon>
        <taxon>Pseudomonadota</taxon>
        <taxon>Alphaproteobacteria</taxon>
        <taxon>Hyphomicrobiales</taxon>
        <taxon>Ancalomicrobiaceae</taxon>
        <taxon>Prosthecodimorpha</taxon>
    </lineage>
</organism>
<evidence type="ECO:0000256" key="4">
    <source>
        <dbReference type="ARBA" id="ARBA00022827"/>
    </source>
</evidence>
<evidence type="ECO:0000256" key="1">
    <source>
        <dbReference type="ARBA" id="ARBA00001974"/>
    </source>
</evidence>